<evidence type="ECO:0000313" key="2">
    <source>
        <dbReference type="WBParaSite" id="MCU_005245-RA"/>
    </source>
</evidence>
<proteinExistence type="predicted"/>
<accession>A0A5K3F3H9</accession>
<evidence type="ECO:0000256" key="1">
    <source>
        <dbReference type="SAM" id="MobiDB-lite"/>
    </source>
</evidence>
<dbReference type="WBParaSite" id="MCU_005245-RA">
    <property type="protein sequence ID" value="MCU_005245-RA"/>
    <property type="gene ID" value="MCU_005245"/>
</dbReference>
<protein>
    <submittedName>
        <fullName evidence="2">ANK_REP_REGION domain-containing protein</fullName>
    </submittedName>
</protein>
<sequence>MYQLATSPRLHAPMSEVAPVPYDARGQRQVKLSLRSARTPSPPRRRRNFSPPTSCATATCDYECLLAAIQAGHTRCLRRYLEKIVDYSQDQKPSSPVTNCGSKIIDRREVPSRPKYDWVTGRRHLIYTNQGNTHKVEFEQSSSPLIWAVDYREWSCLRLLCTIQAKDLNCGGESADSQDSHRTIYNPNQPQPVQRRLVTANCSRLTHSPYNSQFSICCAHESVRRGSDELDLLEHGDIPVSLQQKLRPFANVMLSVSFSNLDNGGASTSSAIFDIRSWKSAQSSPRRDISPTVHSPHNALARRTNSVSLIGDFNASKSFNQQNKRPTPYRIFWTRGSYTYQSLLDYYFATGYEIIGTHCPVGRGSQTECDHCRQDSDCMGQPNYPTGPWDARNEAFRQHFSQLDRMLQSSGASTNRLDSVIALNALAVSAGRRLAGWCCHGAEGDVTVGKDLDEPLIEWRILATLIDYGLDEFEWLEFLSPQQNLIGQALCVLAWPVHGWSSSESASLAAHLSKEPNSLNAFGEGNRRVRRRSSSPLRREGIFLPPPPAVFGAALRRQACLLLINLWSLGAFAFHHIVRRRGDETANNAALSSQDWDPSQRSHSYTAAMEGGDLRRIMLKTISSKPGEMGIEPLGFLRRWSYFQGLWRSALSGTPLPDALPNSSAYSLGSPYLRHYQCQSPQTSRHFRALQPAENAATQSQPSRCLRSYEPVCLRLLTRRAVRHYVARAELARHDTFTAHPQLTVPSLQRFLGYFHNLQHIMGAQLPSGLRTLISILHAEDPANLQVL</sequence>
<name>A0A5K3F3H9_MESCO</name>
<feature type="region of interest" description="Disordered" evidence="1">
    <location>
        <begin position="23"/>
        <end position="53"/>
    </location>
</feature>
<reference evidence="2" key="1">
    <citation type="submission" date="2019-11" db="UniProtKB">
        <authorList>
            <consortium name="WormBaseParasite"/>
        </authorList>
    </citation>
    <scope>IDENTIFICATION</scope>
</reference>
<organism evidence="2">
    <name type="scientific">Mesocestoides corti</name>
    <name type="common">Flatworm</name>
    <dbReference type="NCBI Taxonomy" id="53468"/>
    <lineage>
        <taxon>Eukaryota</taxon>
        <taxon>Metazoa</taxon>
        <taxon>Spiralia</taxon>
        <taxon>Lophotrochozoa</taxon>
        <taxon>Platyhelminthes</taxon>
        <taxon>Cestoda</taxon>
        <taxon>Eucestoda</taxon>
        <taxon>Cyclophyllidea</taxon>
        <taxon>Mesocestoididae</taxon>
        <taxon>Mesocestoides</taxon>
    </lineage>
</organism>
<dbReference type="AlphaFoldDB" id="A0A5K3F3H9"/>